<comment type="domain">
    <text evidence="3">Contains a C-terminal catalytic domain, and an N-terminal region which modulates catalytic activity.</text>
</comment>
<feature type="active site" evidence="3 4">
    <location>
        <position position="175"/>
    </location>
</feature>
<comment type="similarity">
    <text evidence="3">Belongs to the CheB family.</text>
</comment>
<accession>A0A6A8DEK4</accession>
<dbReference type="Gene3D" id="3.40.50.180">
    <property type="entry name" value="Methylesterase CheB, C-terminal domain"/>
    <property type="match status" value="1"/>
</dbReference>
<comment type="PTM">
    <text evidence="3">Phosphorylated by CheA. Phosphorylation of the N-terminal regulatory domain activates the methylesterase activity.</text>
</comment>
<sequence>MKEIKVLVVDDSAFMRKVISDILNSSPEINVIGTAKNGEDALIKLKQLSPDVLTLDVEMPIMNGISTLNIIMREMPLPVIMLSSLTKEGTDKTIQAMSLGAVDFITKPSGPISLDIEKVKGEIIDKVIAASKTSIHKYVTKGAQLESKNKSTDFRFQNNSSSIGSSGAIVAIGTSTGGPRALQQVLTNLPEDFPAPIVVVQHMPPGFTKSLSNRLNTLSKIKIKEAVDGELLLKGTAYIAPGGYHLRVKESGKSLTAHVSQDLPRNGHQPSVDVLFESLVKQQMFQTYAVIMTGMGSDGTKGAKALKEVKSDTVIVAESEKSAIVYGMPQAVIKTNLVDYIEELDNISSLLIDKIKNQR</sequence>
<dbReference type="GO" id="GO:0050568">
    <property type="term" value="F:protein-glutamine glutaminase activity"/>
    <property type="evidence" value="ECO:0007669"/>
    <property type="project" value="UniProtKB-UniRule"/>
</dbReference>
<dbReference type="InterPro" id="IPR011006">
    <property type="entry name" value="CheY-like_superfamily"/>
</dbReference>
<dbReference type="GO" id="GO:0005737">
    <property type="term" value="C:cytoplasm"/>
    <property type="evidence" value="ECO:0007669"/>
    <property type="project" value="UniProtKB-SubCell"/>
</dbReference>
<gene>
    <name evidence="3 8" type="primary">cheB</name>
    <name evidence="8" type="ORF">GH741_06245</name>
</gene>
<dbReference type="GO" id="GO:0008984">
    <property type="term" value="F:protein-glutamate methylesterase activity"/>
    <property type="evidence" value="ECO:0007669"/>
    <property type="project" value="UniProtKB-UniRule"/>
</dbReference>
<dbReference type="EMBL" id="WJNG01000004">
    <property type="protein sequence ID" value="MRH42279.1"/>
    <property type="molecule type" value="Genomic_DNA"/>
</dbReference>
<dbReference type="PROSITE" id="PS50110">
    <property type="entry name" value="RESPONSE_REGULATORY"/>
    <property type="match status" value="1"/>
</dbReference>
<comment type="catalytic activity">
    <reaction evidence="3">
        <text>L-glutaminyl-[protein] + H2O = L-glutamyl-[protein] + NH4(+)</text>
        <dbReference type="Rhea" id="RHEA:16441"/>
        <dbReference type="Rhea" id="RHEA-COMP:10207"/>
        <dbReference type="Rhea" id="RHEA-COMP:10208"/>
        <dbReference type="ChEBI" id="CHEBI:15377"/>
        <dbReference type="ChEBI" id="CHEBI:28938"/>
        <dbReference type="ChEBI" id="CHEBI:29973"/>
        <dbReference type="ChEBI" id="CHEBI:30011"/>
        <dbReference type="EC" id="3.5.1.44"/>
    </reaction>
</comment>
<comment type="subcellular location">
    <subcellularLocation>
        <location evidence="3">Cytoplasm</location>
    </subcellularLocation>
</comment>
<evidence type="ECO:0000256" key="2">
    <source>
        <dbReference type="ARBA" id="ARBA00048267"/>
    </source>
</evidence>
<evidence type="ECO:0000313" key="8">
    <source>
        <dbReference type="EMBL" id="MRH42279.1"/>
    </source>
</evidence>
<dbReference type="EC" id="3.5.1.44" evidence="3"/>
<dbReference type="Proteomes" id="UP000799092">
    <property type="component" value="Unassembled WGS sequence"/>
</dbReference>
<reference evidence="8" key="1">
    <citation type="submission" date="2019-11" db="EMBL/GenBank/DDBJ databases">
        <authorList>
            <person name="Li J."/>
        </authorList>
    </citation>
    <scope>NUCLEOTIDE SEQUENCE</scope>
    <source>
        <strain evidence="8">B6B</strain>
    </source>
</reference>
<dbReference type="OrthoDB" id="9793421at2"/>
<dbReference type="HAMAP" id="MF_00099">
    <property type="entry name" value="CheB_chemtxs"/>
    <property type="match status" value="1"/>
</dbReference>
<keyword evidence="8" id="KW-0489">Methyltransferase</keyword>
<feature type="active site" evidence="3 4">
    <location>
        <position position="202"/>
    </location>
</feature>
<evidence type="ECO:0000256" key="1">
    <source>
        <dbReference type="ARBA" id="ARBA00022801"/>
    </source>
</evidence>
<dbReference type="NCBIfam" id="NF001965">
    <property type="entry name" value="PRK00742.1"/>
    <property type="match status" value="1"/>
</dbReference>
<dbReference type="AlphaFoldDB" id="A0A6A8DEK4"/>
<name>A0A6A8DEK4_9BACI</name>
<organism evidence="8 9">
    <name type="scientific">Aquibacillus halophilus</name>
    <dbReference type="NCBI Taxonomy" id="930132"/>
    <lineage>
        <taxon>Bacteria</taxon>
        <taxon>Bacillati</taxon>
        <taxon>Bacillota</taxon>
        <taxon>Bacilli</taxon>
        <taxon>Bacillales</taxon>
        <taxon>Bacillaceae</taxon>
        <taxon>Aquibacillus</taxon>
    </lineage>
</organism>
<keyword evidence="8" id="KW-0808">Transferase</keyword>
<evidence type="ECO:0000256" key="3">
    <source>
        <dbReference type="HAMAP-Rule" id="MF_00099"/>
    </source>
</evidence>
<dbReference type="CDD" id="cd17541">
    <property type="entry name" value="REC_CheB-like"/>
    <property type="match status" value="1"/>
</dbReference>
<dbReference type="PIRSF" id="PIRSF000876">
    <property type="entry name" value="RR_chemtxs_CheB"/>
    <property type="match status" value="1"/>
</dbReference>
<evidence type="ECO:0000256" key="4">
    <source>
        <dbReference type="PROSITE-ProRule" id="PRU00050"/>
    </source>
</evidence>
<dbReference type="GO" id="GO:0008168">
    <property type="term" value="F:methyltransferase activity"/>
    <property type="evidence" value="ECO:0007669"/>
    <property type="project" value="UniProtKB-KW"/>
</dbReference>
<protein>
    <recommendedName>
        <fullName evidence="3">Protein-glutamate methylesterase/protein-glutamine glutaminase</fullName>
        <ecNumber evidence="3">3.1.1.61</ecNumber>
        <ecNumber evidence="3">3.5.1.44</ecNumber>
    </recommendedName>
</protein>
<dbReference type="PROSITE" id="PS50122">
    <property type="entry name" value="CHEB"/>
    <property type="match status" value="1"/>
</dbReference>
<dbReference type="EC" id="3.1.1.61" evidence="3"/>
<dbReference type="InterPro" id="IPR001789">
    <property type="entry name" value="Sig_transdc_resp-reg_receiver"/>
</dbReference>
<comment type="catalytic activity">
    <reaction evidence="2 3">
        <text>[protein]-L-glutamate 5-O-methyl ester + H2O = L-glutamyl-[protein] + methanol + H(+)</text>
        <dbReference type="Rhea" id="RHEA:23236"/>
        <dbReference type="Rhea" id="RHEA-COMP:10208"/>
        <dbReference type="Rhea" id="RHEA-COMP:10311"/>
        <dbReference type="ChEBI" id="CHEBI:15377"/>
        <dbReference type="ChEBI" id="CHEBI:15378"/>
        <dbReference type="ChEBI" id="CHEBI:17790"/>
        <dbReference type="ChEBI" id="CHEBI:29973"/>
        <dbReference type="ChEBI" id="CHEBI:82795"/>
        <dbReference type="EC" id="3.1.1.61"/>
    </reaction>
</comment>
<dbReference type="InterPro" id="IPR035909">
    <property type="entry name" value="CheB_C"/>
</dbReference>
<evidence type="ECO:0000256" key="5">
    <source>
        <dbReference type="PROSITE-ProRule" id="PRU00169"/>
    </source>
</evidence>
<dbReference type="SMART" id="SM00448">
    <property type="entry name" value="REC"/>
    <property type="match status" value="1"/>
</dbReference>
<feature type="domain" description="CheB-type methylesterase" evidence="7">
    <location>
        <begin position="163"/>
        <end position="358"/>
    </location>
</feature>
<dbReference type="GO" id="GO:0006935">
    <property type="term" value="P:chemotaxis"/>
    <property type="evidence" value="ECO:0007669"/>
    <property type="project" value="UniProtKB-UniRule"/>
</dbReference>
<evidence type="ECO:0000313" key="9">
    <source>
        <dbReference type="Proteomes" id="UP000799092"/>
    </source>
</evidence>
<evidence type="ECO:0000259" key="6">
    <source>
        <dbReference type="PROSITE" id="PS50110"/>
    </source>
</evidence>
<comment type="function">
    <text evidence="3">Involved in chemotaxis. Part of a chemotaxis signal transduction system that modulates chemotaxis in response to various stimuli. Catalyzes the demethylation of specific methylglutamate residues introduced into the chemoreceptors (methyl-accepting chemotaxis proteins or MCP) by CheR. Also mediates the irreversible deamidation of specific glutamine residues to glutamic acid.</text>
</comment>
<dbReference type="Pfam" id="PF00072">
    <property type="entry name" value="Response_reg"/>
    <property type="match status" value="1"/>
</dbReference>
<dbReference type="CDD" id="cd16432">
    <property type="entry name" value="CheB_Rec"/>
    <property type="match status" value="1"/>
</dbReference>
<keyword evidence="3" id="KW-0963">Cytoplasm</keyword>
<proteinExistence type="inferred from homology"/>
<feature type="modified residue" description="4-aspartylphosphate" evidence="3 5">
    <location>
        <position position="56"/>
    </location>
</feature>
<dbReference type="Pfam" id="PF01339">
    <property type="entry name" value="CheB_methylest"/>
    <property type="match status" value="1"/>
</dbReference>
<dbReference type="SUPFAM" id="SSF52172">
    <property type="entry name" value="CheY-like"/>
    <property type="match status" value="1"/>
</dbReference>
<dbReference type="PANTHER" id="PTHR42872:SF3">
    <property type="entry name" value="PROTEIN-GLUTAMATE METHYLESTERASE_PROTEIN-GLUTAMINE GLUTAMINASE 1"/>
    <property type="match status" value="1"/>
</dbReference>
<feature type="domain" description="Response regulatory" evidence="6">
    <location>
        <begin position="5"/>
        <end position="122"/>
    </location>
</feature>
<dbReference type="Gene3D" id="3.40.50.2300">
    <property type="match status" value="1"/>
</dbReference>
<dbReference type="GO" id="GO:0032259">
    <property type="term" value="P:methylation"/>
    <property type="evidence" value="ECO:0007669"/>
    <property type="project" value="UniProtKB-KW"/>
</dbReference>
<keyword evidence="3 5" id="KW-0597">Phosphoprotein</keyword>
<feature type="active site" evidence="3 4">
    <location>
        <position position="298"/>
    </location>
</feature>
<dbReference type="SUPFAM" id="SSF52738">
    <property type="entry name" value="Methylesterase CheB, C-terminal domain"/>
    <property type="match status" value="1"/>
</dbReference>
<dbReference type="GO" id="GO:0000156">
    <property type="term" value="F:phosphorelay response regulator activity"/>
    <property type="evidence" value="ECO:0007669"/>
    <property type="project" value="InterPro"/>
</dbReference>
<dbReference type="InterPro" id="IPR000673">
    <property type="entry name" value="Sig_transdc_resp-reg_Me-estase"/>
</dbReference>
<dbReference type="RefSeq" id="WP_153735924.1">
    <property type="nucleotide sequence ID" value="NZ_WJNG01000004.1"/>
</dbReference>
<dbReference type="InterPro" id="IPR008248">
    <property type="entry name" value="CheB-like"/>
</dbReference>
<comment type="caution">
    <text evidence="8">The sequence shown here is derived from an EMBL/GenBank/DDBJ whole genome shotgun (WGS) entry which is preliminary data.</text>
</comment>
<evidence type="ECO:0000259" key="7">
    <source>
        <dbReference type="PROSITE" id="PS50122"/>
    </source>
</evidence>
<dbReference type="PANTHER" id="PTHR42872">
    <property type="entry name" value="PROTEIN-GLUTAMATE METHYLESTERASE/PROTEIN-GLUTAMINE GLUTAMINASE"/>
    <property type="match status" value="1"/>
</dbReference>
<keyword evidence="1 3" id="KW-0378">Hydrolase</keyword>
<keyword evidence="3 4" id="KW-0145">Chemotaxis</keyword>
<keyword evidence="9" id="KW-1185">Reference proteome</keyword>